<dbReference type="Gene3D" id="3.40.50.300">
    <property type="entry name" value="P-loop containing nucleotide triphosphate hydrolases"/>
    <property type="match status" value="1"/>
</dbReference>
<dbReference type="GO" id="GO:0008817">
    <property type="term" value="F:corrinoid adenosyltransferase activity"/>
    <property type="evidence" value="ECO:0007669"/>
    <property type="project" value="UniProtKB-EC"/>
</dbReference>
<dbReference type="PANTHER" id="PTHR46638:SF1">
    <property type="entry name" value="CORRINOID ADENOSYLTRANSFERASE"/>
    <property type="match status" value="1"/>
</dbReference>
<dbReference type="Proteomes" id="UP000094067">
    <property type="component" value="Unassembled WGS sequence"/>
</dbReference>
<dbReference type="SUPFAM" id="SSF52540">
    <property type="entry name" value="P-loop containing nucleoside triphosphate hydrolases"/>
    <property type="match status" value="1"/>
</dbReference>
<evidence type="ECO:0000313" key="1">
    <source>
        <dbReference type="EMBL" id="ODM03538.1"/>
    </source>
</evidence>
<sequence length="175" mass="19389">MNNGLIHLYTGEGKGKTTAAMGLALRAAGAGKKVLILQFMKGRDTGELHSIAHIPAIRILRSEKDFGFFSSMSQADKEALTKIHNRMLDEAVRQASAGEAELLILDEVTYPVNWGLLDVDKLKDFLKEKPEELELVCTGRDAADFIVDAADYITEMRCIRHPFEKGIPARKGVEF</sequence>
<dbReference type="GO" id="GO:0009236">
    <property type="term" value="P:cobalamin biosynthetic process"/>
    <property type="evidence" value="ECO:0007669"/>
    <property type="project" value="InterPro"/>
</dbReference>
<proteinExistence type="predicted"/>
<reference evidence="1 2" key="1">
    <citation type="submission" date="2016-07" db="EMBL/GenBank/DDBJ databases">
        <title>Characterization of isolates of Eisenbergiella tayi derived from blood cultures, using whole genome sequencing.</title>
        <authorList>
            <person name="Burdz T."/>
            <person name="Wiebe D."/>
            <person name="Huynh C."/>
            <person name="Bernard K."/>
        </authorList>
    </citation>
    <scope>NUCLEOTIDE SEQUENCE [LARGE SCALE GENOMIC DNA]</scope>
    <source>
        <strain evidence="1 2">NML 110608</strain>
    </source>
</reference>
<dbReference type="GO" id="GO:0005524">
    <property type="term" value="F:ATP binding"/>
    <property type="evidence" value="ECO:0007669"/>
    <property type="project" value="InterPro"/>
</dbReference>
<gene>
    <name evidence="1" type="primary">btuR_1</name>
    <name evidence="1" type="ORF">BEI61_04336</name>
</gene>
<dbReference type="EMBL" id="MCGH01000003">
    <property type="protein sequence ID" value="ODM03538.1"/>
    <property type="molecule type" value="Genomic_DNA"/>
</dbReference>
<name>A0A1E3A475_9FIRM</name>
<dbReference type="InterPro" id="IPR027417">
    <property type="entry name" value="P-loop_NTPase"/>
</dbReference>
<keyword evidence="1" id="KW-0808">Transferase</keyword>
<dbReference type="PANTHER" id="PTHR46638">
    <property type="entry name" value="CORRINOID ADENOSYLTRANSFERASE"/>
    <property type="match status" value="1"/>
</dbReference>
<protein>
    <submittedName>
        <fullName evidence="1">Cob(I)yrinic acid a,c-diamide adenosyltransferase</fullName>
        <ecNumber evidence="1">2.5.1.17</ecNumber>
    </submittedName>
</protein>
<organism evidence="1 2">
    <name type="scientific">Eisenbergiella tayi</name>
    <dbReference type="NCBI Taxonomy" id="1432052"/>
    <lineage>
        <taxon>Bacteria</taxon>
        <taxon>Bacillati</taxon>
        <taxon>Bacillota</taxon>
        <taxon>Clostridia</taxon>
        <taxon>Lachnospirales</taxon>
        <taxon>Lachnospiraceae</taxon>
        <taxon>Eisenbergiella</taxon>
    </lineage>
</organism>
<dbReference type="InterPro" id="IPR003724">
    <property type="entry name" value="CblAdoTrfase_CobA"/>
</dbReference>
<accession>A0A1E3A475</accession>
<comment type="caution">
    <text evidence="1">The sequence shown here is derived from an EMBL/GenBank/DDBJ whole genome shotgun (WGS) entry which is preliminary data.</text>
</comment>
<dbReference type="RefSeq" id="WP_069153984.1">
    <property type="nucleotide sequence ID" value="NZ_MCGH01000003.1"/>
</dbReference>
<dbReference type="Pfam" id="PF02572">
    <property type="entry name" value="CobA_CobO_BtuR"/>
    <property type="match status" value="1"/>
</dbReference>
<dbReference type="PIRSF" id="PIRSF015617">
    <property type="entry name" value="Adensltrnsf_CobA"/>
    <property type="match status" value="1"/>
</dbReference>
<dbReference type="CDD" id="cd00561">
    <property type="entry name" value="CobA_ACA"/>
    <property type="match status" value="1"/>
</dbReference>
<dbReference type="EC" id="2.5.1.17" evidence="1"/>
<evidence type="ECO:0000313" key="2">
    <source>
        <dbReference type="Proteomes" id="UP000094067"/>
    </source>
</evidence>
<dbReference type="AlphaFoldDB" id="A0A1E3A475"/>